<dbReference type="Pfam" id="PF07394">
    <property type="entry name" value="DUF1501"/>
    <property type="match status" value="1"/>
</dbReference>
<dbReference type="AlphaFoldDB" id="A0A2S8GIA5"/>
<dbReference type="EMBL" id="PUHZ01000020">
    <property type="protein sequence ID" value="PQO44173.1"/>
    <property type="molecule type" value="Genomic_DNA"/>
</dbReference>
<dbReference type="PROSITE" id="PS51318">
    <property type="entry name" value="TAT"/>
    <property type="match status" value="1"/>
</dbReference>
<dbReference type="RefSeq" id="WP_105337142.1">
    <property type="nucleotide sequence ID" value="NZ_PUHZ01000020.1"/>
</dbReference>
<sequence length="494" mass="53915">MPRSILPALPASRWLDRRRFLTDAGGALGAIALASLFGNDGLLASEGTAIDPSRPNQPRPAHYPGAAKNVIVIFCAGGVSHLDTWDYKPELEKQDGKPLPGGPAVTFQGPAGELARPQYKFRPRGETGKMVSDMLPHLAELTDDFAFVHSLTSKSNTHGPAENFLSTGSVLDGFPSLGAWVTYALGCETQELPAYVAIPDPRGVPQNGSNNWGPGFLPAAFQGTTFSAARPIRNLDPYNVATENDEAARKFLSQMNQRHFEEHPHDSKLAARIASYELAARMQLSVPSVMDLESEPEHIVKMYGADSADKTKAAFARNCILARRLIEKGVRFVQLFNGAYASGGELNWDGHNKLKPQYDKHANILDQPAAALIRDLKQRGMLEDTLVVWCTEFGRMPMFQKGSQGRDHNPDGFTCWMTGAGVKSGVSHGATDELGAKAVQDVHPLYDFNATILHLLGLDHERLTVRHNGIDRRLTNVEGHVIHEILTGGKPQHT</sequence>
<dbReference type="Gene3D" id="3.40.720.10">
    <property type="entry name" value="Alkaline Phosphatase, subunit A"/>
    <property type="match status" value="1"/>
</dbReference>
<dbReference type="InterPro" id="IPR010869">
    <property type="entry name" value="DUF1501"/>
</dbReference>
<reference evidence="1 2" key="1">
    <citation type="submission" date="2018-02" db="EMBL/GenBank/DDBJ databases">
        <title>Comparative genomes isolates from brazilian mangrove.</title>
        <authorList>
            <person name="Araujo J.E."/>
            <person name="Taketani R.G."/>
            <person name="Silva M.C.P."/>
            <person name="Loureco M.V."/>
            <person name="Andreote F.D."/>
        </authorList>
    </citation>
    <scope>NUCLEOTIDE SEQUENCE [LARGE SCALE GENOMIC DNA]</scope>
    <source>
        <strain evidence="1 2">Nap-Phe MGV</strain>
    </source>
</reference>
<dbReference type="InterPro" id="IPR017850">
    <property type="entry name" value="Alkaline_phosphatase_core_sf"/>
</dbReference>
<organism evidence="1 2">
    <name type="scientific">Blastopirellula marina</name>
    <dbReference type="NCBI Taxonomy" id="124"/>
    <lineage>
        <taxon>Bacteria</taxon>
        <taxon>Pseudomonadati</taxon>
        <taxon>Planctomycetota</taxon>
        <taxon>Planctomycetia</taxon>
        <taxon>Pirellulales</taxon>
        <taxon>Pirellulaceae</taxon>
        <taxon>Blastopirellula</taxon>
    </lineage>
</organism>
<gene>
    <name evidence="1" type="ORF">C5Y93_19550</name>
</gene>
<comment type="caution">
    <text evidence="1">The sequence shown here is derived from an EMBL/GenBank/DDBJ whole genome shotgun (WGS) entry which is preliminary data.</text>
</comment>
<evidence type="ECO:0000313" key="2">
    <source>
        <dbReference type="Proteomes" id="UP000237819"/>
    </source>
</evidence>
<name>A0A2S8GIA5_9BACT</name>
<dbReference type="SUPFAM" id="SSF53649">
    <property type="entry name" value="Alkaline phosphatase-like"/>
    <property type="match status" value="1"/>
</dbReference>
<dbReference type="PANTHER" id="PTHR43737:SF1">
    <property type="entry name" value="DUF1501 DOMAIN-CONTAINING PROTEIN"/>
    <property type="match status" value="1"/>
</dbReference>
<proteinExistence type="predicted"/>
<dbReference type="Proteomes" id="UP000237819">
    <property type="component" value="Unassembled WGS sequence"/>
</dbReference>
<dbReference type="OrthoDB" id="127333at2"/>
<dbReference type="InterPro" id="IPR006311">
    <property type="entry name" value="TAT_signal"/>
</dbReference>
<evidence type="ECO:0000313" key="1">
    <source>
        <dbReference type="EMBL" id="PQO44173.1"/>
    </source>
</evidence>
<dbReference type="PANTHER" id="PTHR43737">
    <property type="entry name" value="BLL7424 PROTEIN"/>
    <property type="match status" value="1"/>
</dbReference>
<accession>A0A2S8GIA5</accession>
<protein>
    <submittedName>
        <fullName evidence="1">DUF1501 domain-containing protein</fullName>
    </submittedName>
</protein>